<accession>A0ABY7E9L4</accession>
<feature type="compositionally biased region" description="Polar residues" evidence="6">
    <location>
        <begin position="513"/>
        <end position="527"/>
    </location>
</feature>
<keyword evidence="1" id="KW-0597">Phosphoprotein</keyword>
<feature type="compositionally biased region" description="Polar residues" evidence="6">
    <location>
        <begin position="742"/>
        <end position="752"/>
    </location>
</feature>
<feature type="region of interest" description="Disordered" evidence="6">
    <location>
        <begin position="512"/>
        <end position="713"/>
    </location>
</feature>
<feature type="domain" description="Protein capicua homolog-like C-terminal tri-helical" evidence="7">
    <location>
        <begin position="932"/>
        <end position="986"/>
    </location>
</feature>
<feature type="compositionally biased region" description="Basic and acidic residues" evidence="6">
    <location>
        <begin position="542"/>
        <end position="552"/>
    </location>
</feature>
<feature type="region of interest" description="Disordered" evidence="6">
    <location>
        <begin position="987"/>
        <end position="1032"/>
    </location>
</feature>
<dbReference type="Proteomes" id="UP001164746">
    <property type="component" value="Chromosome 5"/>
</dbReference>
<name>A0ABY7E9L4_MYAAR</name>
<keyword evidence="4" id="KW-0804">Transcription</keyword>
<dbReference type="Pfam" id="PF25981">
    <property type="entry name" value="HTH_Cic_C"/>
    <property type="match status" value="1"/>
</dbReference>
<feature type="region of interest" description="Disordered" evidence="6">
    <location>
        <begin position="737"/>
        <end position="834"/>
    </location>
</feature>
<evidence type="ECO:0000256" key="4">
    <source>
        <dbReference type="ARBA" id="ARBA00023163"/>
    </source>
</evidence>
<dbReference type="EMBL" id="CP111016">
    <property type="protein sequence ID" value="WAR06688.1"/>
    <property type="molecule type" value="Genomic_DNA"/>
</dbReference>
<keyword evidence="9" id="KW-1185">Reference proteome</keyword>
<evidence type="ECO:0000313" key="9">
    <source>
        <dbReference type="Proteomes" id="UP001164746"/>
    </source>
</evidence>
<feature type="non-terminal residue" evidence="8">
    <location>
        <position position="1"/>
    </location>
</feature>
<evidence type="ECO:0000256" key="5">
    <source>
        <dbReference type="ARBA" id="ARBA00023242"/>
    </source>
</evidence>
<evidence type="ECO:0000256" key="6">
    <source>
        <dbReference type="SAM" id="MobiDB-lite"/>
    </source>
</evidence>
<feature type="compositionally biased region" description="Basic residues" evidence="6">
    <location>
        <begin position="802"/>
        <end position="813"/>
    </location>
</feature>
<proteinExistence type="predicted"/>
<evidence type="ECO:0000313" key="8">
    <source>
        <dbReference type="EMBL" id="WAR06688.1"/>
    </source>
</evidence>
<organism evidence="8 9">
    <name type="scientific">Mya arenaria</name>
    <name type="common">Soft-shell clam</name>
    <dbReference type="NCBI Taxonomy" id="6604"/>
    <lineage>
        <taxon>Eukaryota</taxon>
        <taxon>Metazoa</taxon>
        <taxon>Spiralia</taxon>
        <taxon>Lophotrochozoa</taxon>
        <taxon>Mollusca</taxon>
        <taxon>Bivalvia</taxon>
        <taxon>Autobranchia</taxon>
        <taxon>Heteroconchia</taxon>
        <taxon>Euheterodonta</taxon>
        <taxon>Imparidentia</taxon>
        <taxon>Neoheterodontei</taxon>
        <taxon>Myida</taxon>
        <taxon>Myoidea</taxon>
        <taxon>Myidae</taxon>
        <taxon>Mya</taxon>
    </lineage>
</organism>
<dbReference type="PANTHER" id="PTHR13059:SF13">
    <property type="entry name" value="PROTEIN CAPICUA HOMOLOG"/>
    <property type="match status" value="1"/>
</dbReference>
<gene>
    <name evidence="8" type="ORF">MAR_022057</name>
</gene>
<evidence type="ECO:0000259" key="7">
    <source>
        <dbReference type="Pfam" id="PF25981"/>
    </source>
</evidence>
<feature type="compositionally biased region" description="Low complexity" evidence="6">
    <location>
        <begin position="914"/>
        <end position="925"/>
    </location>
</feature>
<feature type="compositionally biased region" description="Polar residues" evidence="6">
    <location>
        <begin position="417"/>
        <end position="438"/>
    </location>
</feature>
<sequence length="1032" mass="110104">TSTATTNVQQAQAILPNSSSAGLKNVGGTIVLQGIPASQYGMIIGSQPLASPTVSKPTVLAVTGNNQYINTSLHNMVTSMQSSGQATPTYSMAPPTMLTNLIIKPGQGNQVLQPALNSPSPGQTVNHNFNQSIQPTHVQYILPSIRMQSPQPGTKIQNHVIQMALPGSQLPQGSIQLTFTGNQSNSPAHSMGQVQQLQVSPQQVQTGKMQLPSGFKVVPSPIKQQPSPAASPQLNTTPQTIQVISQNMPNNKQTVAQYLVNQSPGLLATSHQQLQIQPASISQGIHQLPTVQQVQAIQPQQHLQSIQQALQQPIQHHGSVQPLQHSGVQPLQHGGAQALQHALDSPAPYGQAHHVQVNQHQQRVILPSTQKLAYVQPTSGAMASPGLRGASSPAPAYIQYVGSVQGQSGSVQQVLIQPSPSRPTSAGSVGVSPSTQPQIAPKPATLVSKTGASPPQSQHQQMYYQGVMNLKNQSYVTMASDMKGDIGYITSPNLQPKPQKVKAAIASIPVGTESMQNPTGMTNQMASPASLLSPARTSPSRSMREQGLDHRPQRPSPLVLSPAPQSIGKQLSETAEDQRSEEQEMSQHEAQEGAGRGSQRPGRGQRYKDFIAENGIKSFKRDRKVYSSKSSTQGDSGDDKSAPTSTEYTSTSVTQITVTGPEESESHDGFMLSPPPSAGERVKHKPPPLPSPVSLNVPSPLPSPGVSSPRKTLFKKNIDDGMDKVLDDVNFEERFSKLPQFNPETSDSSTPLPQSPRGLIVSYKKRRTNKISSLAKQDGGEDQLSDNPPTPQTNSHPPTPHTHSHPHTPHTHSHPPTPHGHSHTPTPKTPRSARFEDNQFFGKTFSLDTLADAAISRPGLGTALPSGTGIPSGTSLPSGAGLTGGTPGMTVTPGLLLGAGLSNSEMFGEGDLNSPRTPKTPSSPSQFSSLRRILDQRRNLVMQLFEEHGLFPSAQATTAFQERYKDFFPNKQCLQLKIREVRQKMMAQSAAQEAANLSHPGDRNNGPDTPGASQREGAGQNNGDGDQSNDKN</sequence>
<feature type="compositionally biased region" description="Low complexity" evidence="6">
    <location>
        <begin position="692"/>
        <end position="709"/>
    </location>
</feature>
<keyword evidence="5" id="KW-0539">Nucleus</keyword>
<feature type="compositionally biased region" description="Polar residues" evidence="6">
    <location>
        <begin position="642"/>
        <end position="658"/>
    </location>
</feature>
<evidence type="ECO:0000256" key="1">
    <source>
        <dbReference type="ARBA" id="ARBA00022553"/>
    </source>
</evidence>
<reference evidence="8" key="1">
    <citation type="submission" date="2022-11" db="EMBL/GenBank/DDBJ databases">
        <title>Centuries of genome instability and evolution in soft-shell clam transmissible cancer (bioRxiv).</title>
        <authorList>
            <person name="Hart S.F.M."/>
            <person name="Yonemitsu M.A."/>
            <person name="Giersch R.M."/>
            <person name="Beal B.F."/>
            <person name="Arriagada G."/>
            <person name="Davis B.W."/>
            <person name="Ostrander E.A."/>
            <person name="Goff S.P."/>
            <person name="Metzger M.J."/>
        </authorList>
    </citation>
    <scope>NUCLEOTIDE SEQUENCE</scope>
    <source>
        <strain evidence="8">MELC-2E11</strain>
        <tissue evidence="8">Siphon/mantle</tissue>
    </source>
</reference>
<dbReference type="InterPro" id="IPR052412">
    <property type="entry name" value="CC-Dev_Transcription_Reg"/>
</dbReference>
<feature type="region of interest" description="Disordered" evidence="6">
    <location>
        <begin position="417"/>
        <end position="458"/>
    </location>
</feature>
<evidence type="ECO:0000256" key="2">
    <source>
        <dbReference type="ARBA" id="ARBA00023015"/>
    </source>
</evidence>
<protein>
    <submittedName>
        <fullName evidence="8">CIC-like protein</fullName>
    </submittedName>
</protein>
<dbReference type="InterPro" id="IPR058606">
    <property type="entry name" value="HTH_Cic_C"/>
</dbReference>
<keyword evidence="2" id="KW-0805">Transcription regulation</keyword>
<feature type="compositionally biased region" description="Basic and acidic residues" evidence="6">
    <location>
        <begin position="576"/>
        <end position="591"/>
    </location>
</feature>
<keyword evidence="3" id="KW-0238">DNA-binding</keyword>
<dbReference type="PANTHER" id="PTHR13059">
    <property type="entry name" value="HMG-BOX TRANSCRIPTION FACTOR BBX"/>
    <property type="match status" value="1"/>
</dbReference>
<feature type="region of interest" description="Disordered" evidence="6">
    <location>
        <begin position="907"/>
        <end position="928"/>
    </location>
</feature>
<feature type="compositionally biased region" description="Polar residues" evidence="6">
    <location>
        <begin position="563"/>
        <end position="573"/>
    </location>
</feature>
<feature type="compositionally biased region" description="Polar residues" evidence="6">
    <location>
        <begin position="447"/>
        <end position="458"/>
    </location>
</feature>
<evidence type="ECO:0000256" key="3">
    <source>
        <dbReference type="ARBA" id="ARBA00023125"/>
    </source>
</evidence>